<reference evidence="2" key="2">
    <citation type="submission" date="2020-05" db="UniProtKB">
        <authorList>
            <consortium name="EnsemblMetazoa"/>
        </authorList>
    </citation>
    <scope>IDENTIFICATION</scope>
    <source>
        <strain evidence="2">IAEA</strain>
    </source>
</reference>
<proteinExistence type="predicted"/>
<keyword evidence="3" id="KW-1185">Reference proteome</keyword>
<protein>
    <submittedName>
        <fullName evidence="2">Uncharacterized protein</fullName>
    </submittedName>
</protein>
<evidence type="ECO:0000313" key="2">
    <source>
        <dbReference type="EnsemblMetazoa" id="GPAI032023-PA"/>
    </source>
</evidence>
<evidence type="ECO:0000313" key="3">
    <source>
        <dbReference type="Proteomes" id="UP000092445"/>
    </source>
</evidence>
<name>A0A1B0A1Y2_GLOPL</name>
<feature type="region of interest" description="Disordered" evidence="1">
    <location>
        <begin position="488"/>
        <end position="555"/>
    </location>
</feature>
<dbReference type="AlphaFoldDB" id="A0A1B0A1Y2"/>
<accession>A0A1B0A1Y2</accession>
<feature type="compositionally biased region" description="Polar residues" evidence="1">
    <location>
        <begin position="517"/>
        <end position="528"/>
    </location>
</feature>
<reference evidence="3" key="1">
    <citation type="submission" date="2014-03" db="EMBL/GenBank/DDBJ databases">
        <authorList>
            <person name="Aksoy S."/>
            <person name="Warren W."/>
            <person name="Wilson R.K."/>
        </authorList>
    </citation>
    <scope>NUCLEOTIDE SEQUENCE [LARGE SCALE GENOMIC DNA]</scope>
    <source>
        <strain evidence="3">IAEA</strain>
    </source>
</reference>
<dbReference type="Proteomes" id="UP000092445">
    <property type="component" value="Unassembled WGS sequence"/>
</dbReference>
<dbReference type="VEuPathDB" id="VectorBase:GPAI032023"/>
<organism evidence="2 3">
    <name type="scientific">Glossina pallidipes</name>
    <name type="common">Tsetse fly</name>
    <dbReference type="NCBI Taxonomy" id="7398"/>
    <lineage>
        <taxon>Eukaryota</taxon>
        <taxon>Metazoa</taxon>
        <taxon>Ecdysozoa</taxon>
        <taxon>Arthropoda</taxon>
        <taxon>Hexapoda</taxon>
        <taxon>Insecta</taxon>
        <taxon>Pterygota</taxon>
        <taxon>Neoptera</taxon>
        <taxon>Endopterygota</taxon>
        <taxon>Diptera</taxon>
        <taxon>Brachycera</taxon>
        <taxon>Muscomorpha</taxon>
        <taxon>Hippoboscoidea</taxon>
        <taxon>Glossinidae</taxon>
        <taxon>Glossina</taxon>
    </lineage>
</organism>
<dbReference type="EnsemblMetazoa" id="GPAI032023-RA">
    <property type="protein sequence ID" value="GPAI032023-PA"/>
    <property type="gene ID" value="GPAI032023"/>
</dbReference>
<sequence length="555" mass="65712">MSRKSDFLCLKKCQDIPYSNVDRTIQHICMNCENGGSRGQCVPMARYVNKNRWYASTTYNYNDGAYDWHPMASIAHNKSMQINPFGYPFLKRLTQWQIYGQKRPSECLHISGGFMPVSGNVAWDREYGRFIAPDSSPEQRYSYNWKKYDKEERKKSIKGLYEFYRDVVAPDGTGEWYDFRKSALYLLSSNNLSHSLFLWIMAGLGSLKEYPSLFMRHCCKNARIYDEYRCGGKFTYGDNPKEWNRSLMAQMYYNRKQNLLEAMTRGGACTPKFLKYLMLSSFYDRIAREKQNELHSDDPFESHSRIYSPPFAKDLTTNFWSSEQIKSRIYPILHGKNLKFPKKWIKKWYEFYRDVVAPHTNDEWYDFRQSQDMSEIKRKEQELDIEPRVYSRMQSDLYPESGPTRRSVYIENENIPAEQYRNVQEKKNVSHGITRLLIGPDGNIIEYHGDIRSSEFDGYRPQYNKEFKKSYMPDERKVRFDSQRNVNKFEDNNNEQQGQIDTNELPPRYSEDPATRNGRSTLQSGNGDESTERQSRLRNNFASMEDADEIERRSL</sequence>
<evidence type="ECO:0000256" key="1">
    <source>
        <dbReference type="SAM" id="MobiDB-lite"/>
    </source>
</evidence>